<comment type="caution">
    <text evidence="1">The sequence shown here is derived from an EMBL/GenBank/DDBJ whole genome shotgun (WGS) entry which is preliminary data.</text>
</comment>
<proteinExistence type="predicted"/>
<accession>A0A8J3CDB6</accession>
<name>A0A8J3CDB6_9PSEU</name>
<reference evidence="1" key="1">
    <citation type="journal article" date="2014" name="Int. J. Syst. Evol. Microbiol.">
        <title>Complete genome sequence of Corynebacterium casei LMG S-19264T (=DSM 44701T), isolated from a smear-ripened cheese.</title>
        <authorList>
            <consortium name="US DOE Joint Genome Institute (JGI-PGF)"/>
            <person name="Walter F."/>
            <person name="Albersmeier A."/>
            <person name="Kalinowski J."/>
            <person name="Ruckert C."/>
        </authorList>
    </citation>
    <scope>NUCLEOTIDE SEQUENCE</scope>
    <source>
        <strain evidence="1">CGMCC 4.5737</strain>
    </source>
</reference>
<dbReference type="EMBL" id="BMMK01000009">
    <property type="protein sequence ID" value="GGM51948.1"/>
    <property type="molecule type" value="Genomic_DNA"/>
</dbReference>
<dbReference type="AlphaFoldDB" id="A0A8J3CDB6"/>
<gene>
    <name evidence="1" type="ORF">GCM10012275_23620</name>
</gene>
<evidence type="ECO:0000313" key="2">
    <source>
        <dbReference type="Proteomes" id="UP000637578"/>
    </source>
</evidence>
<dbReference type="Proteomes" id="UP000637578">
    <property type="component" value="Unassembled WGS sequence"/>
</dbReference>
<keyword evidence="2" id="KW-1185">Reference proteome</keyword>
<sequence>MLGVIRTHPRGALVSARTYDRLEQARKQNWLVDELWLGKRFQSDEDPQPVRDNLHAVMKSRSAESALKLSLLIGSRRLVWFDVA</sequence>
<organism evidence="1 2">
    <name type="scientific">Longimycelium tulufanense</name>
    <dbReference type="NCBI Taxonomy" id="907463"/>
    <lineage>
        <taxon>Bacteria</taxon>
        <taxon>Bacillati</taxon>
        <taxon>Actinomycetota</taxon>
        <taxon>Actinomycetes</taxon>
        <taxon>Pseudonocardiales</taxon>
        <taxon>Pseudonocardiaceae</taxon>
        <taxon>Longimycelium</taxon>
    </lineage>
</organism>
<reference evidence="1" key="2">
    <citation type="submission" date="2020-09" db="EMBL/GenBank/DDBJ databases">
        <authorList>
            <person name="Sun Q."/>
            <person name="Zhou Y."/>
        </authorList>
    </citation>
    <scope>NUCLEOTIDE SEQUENCE</scope>
    <source>
        <strain evidence="1">CGMCC 4.5737</strain>
    </source>
</reference>
<protein>
    <submittedName>
        <fullName evidence="1">Uncharacterized protein</fullName>
    </submittedName>
</protein>
<evidence type="ECO:0000313" key="1">
    <source>
        <dbReference type="EMBL" id="GGM51948.1"/>
    </source>
</evidence>